<dbReference type="Proteomes" id="UP000280792">
    <property type="component" value="Unassembled WGS sequence"/>
</dbReference>
<evidence type="ECO:0008006" key="3">
    <source>
        <dbReference type="Google" id="ProtNLM"/>
    </source>
</evidence>
<dbReference type="Gene3D" id="3.30.1050.10">
    <property type="entry name" value="SCP2 sterol-binding domain"/>
    <property type="match status" value="1"/>
</dbReference>
<sequence>MKYRLLLWLISLAYRRAVRRNAAMREYLDGVQKTIQFTSDQPVVSRYLRFESQALASAAGLTEADMTIRFVTPAEGFSILWAMARGRDKNAFMRAIQEQTVRVEGDPMLLLWFQKSMKYL</sequence>
<evidence type="ECO:0000313" key="2">
    <source>
        <dbReference type="Proteomes" id="UP000280792"/>
    </source>
</evidence>
<proteinExistence type="predicted"/>
<reference evidence="1 2" key="1">
    <citation type="submission" date="2018-08" db="EMBL/GenBank/DDBJ databases">
        <authorList>
            <person name="Khan S.A."/>
        </authorList>
    </citation>
    <scope>NUCLEOTIDE SEQUENCE [LARGE SCALE GENOMIC DNA]</scope>
    <source>
        <strain evidence="1 2">GTF-13</strain>
    </source>
</reference>
<name>A0A3P3VJA4_9GAMM</name>
<dbReference type="RefSeq" id="WP_125016933.1">
    <property type="nucleotide sequence ID" value="NZ_QWEZ01000002.1"/>
</dbReference>
<comment type="caution">
    <text evidence="1">The sequence shown here is derived from an EMBL/GenBank/DDBJ whole genome shotgun (WGS) entry which is preliminary data.</text>
</comment>
<dbReference type="InterPro" id="IPR036527">
    <property type="entry name" value="SCP2_sterol-bd_dom_sf"/>
</dbReference>
<evidence type="ECO:0000313" key="1">
    <source>
        <dbReference type="EMBL" id="RRJ82831.1"/>
    </source>
</evidence>
<organism evidence="1 2">
    <name type="scientific">Aestuariirhabdus litorea</name>
    <dbReference type="NCBI Taxonomy" id="2528527"/>
    <lineage>
        <taxon>Bacteria</taxon>
        <taxon>Pseudomonadati</taxon>
        <taxon>Pseudomonadota</taxon>
        <taxon>Gammaproteobacteria</taxon>
        <taxon>Oceanospirillales</taxon>
        <taxon>Aestuariirhabdaceae</taxon>
        <taxon>Aestuariirhabdus</taxon>
    </lineage>
</organism>
<dbReference type="EMBL" id="QWEZ01000002">
    <property type="protein sequence ID" value="RRJ82831.1"/>
    <property type="molecule type" value="Genomic_DNA"/>
</dbReference>
<reference evidence="1 2" key="2">
    <citation type="submission" date="2018-12" db="EMBL/GenBank/DDBJ databases">
        <title>Simiduia agarivorans gen. nov., sp. nov., a marine, agarolytic bacterium isolated from shallow coastal water from Keelung, Taiwan.</title>
        <authorList>
            <person name="Shieh W.Y."/>
        </authorList>
    </citation>
    <scope>NUCLEOTIDE SEQUENCE [LARGE SCALE GENOMIC DNA]</scope>
    <source>
        <strain evidence="1 2">GTF-13</strain>
    </source>
</reference>
<gene>
    <name evidence="1" type="ORF">D0544_13350</name>
</gene>
<accession>A0A3P3VJA4</accession>
<keyword evidence="2" id="KW-1185">Reference proteome</keyword>
<dbReference type="AlphaFoldDB" id="A0A3P3VJA4"/>
<protein>
    <recommendedName>
        <fullName evidence="3">SCP2 domain-containing protein</fullName>
    </recommendedName>
</protein>